<name>A0A1I4R830_9PROT</name>
<organism evidence="1 2">
    <name type="scientific">Nitrosomonas nitrosa</name>
    <dbReference type="NCBI Taxonomy" id="52442"/>
    <lineage>
        <taxon>Bacteria</taxon>
        <taxon>Pseudomonadati</taxon>
        <taxon>Pseudomonadota</taxon>
        <taxon>Betaproteobacteria</taxon>
        <taxon>Nitrosomonadales</taxon>
        <taxon>Nitrosomonadaceae</taxon>
        <taxon>Nitrosomonas</taxon>
    </lineage>
</organism>
<reference evidence="1 2" key="1">
    <citation type="submission" date="2016-10" db="EMBL/GenBank/DDBJ databases">
        <authorList>
            <person name="de Groot N.N."/>
        </authorList>
    </citation>
    <scope>NUCLEOTIDE SEQUENCE [LARGE SCALE GENOMIC DNA]</scope>
    <source>
        <strain evidence="1 2">Nm146</strain>
    </source>
</reference>
<dbReference type="Proteomes" id="UP000199561">
    <property type="component" value="Unassembled WGS sequence"/>
</dbReference>
<accession>A0A1I4R830</accession>
<evidence type="ECO:0000313" key="2">
    <source>
        <dbReference type="Proteomes" id="UP000199561"/>
    </source>
</evidence>
<gene>
    <name evidence="1" type="ORF">SAMN05421880_1181</name>
</gene>
<protein>
    <recommendedName>
        <fullName evidence="3">ISAzo13 family transposase</fullName>
    </recommendedName>
</protein>
<proteinExistence type="predicted"/>
<dbReference type="EMBL" id="FOUF01000018">
    <property type="protein sequence ID" value="SFM48421.1"/>
    <property type="molecule type" value="Genomic_DNA"/>
</dbReference>
<evidence type="ECO:0008006" key="3">
    <source>
        <dbReference type="Google" id="ProtNLM"/>
    </source>
</evidence>
<sequence length="60" mass="6640">MIIEDNTIESIRIRFNKLAWTLDERMRRLFAAAEASALGRGGITKVAQATGVSRRAIHVG</sequence>
<dbReference type="AlphaFoldDB" id="A0A1I4R830"/>
<evidence type="ECO:0000313" key="1">
    <source>
        <dbReference type="EMBL" id="SFM48421.1"/>
    </source>
</evidence>
<feature type="non-terminal residue" evidence="1">
    <location>
        <position position="60"/>
    </location>
</feature>
<keyword evidence="2" id="KW-1185">Reference proteome</keyword>